<evidence type="ECO:0000313" key="5">
    <source>
        <dbReference type="Proteomes" id="UP000639643"/>
    </source>
</evidence>
<feature type="domain" description="Nephrocystin 3-like N-terminal" evidence="3">
    <location>
        <begin position="292"/>
        <end position="458"/>
    </location>
</feature>
<name>A0A8H6JMK8_9PEZI</name>
<sequence>MAPGGLRDRIRRKFRRDDGGQATAKPRRLSDPPNQTEPQQTSHLRSPATSSRCLYQTDPSRAQEGPRAETKKLCSSACRLRTATLDLEDPSEDSTALWARAFRRFREHEPETLSASREEMQWKLNLRRKSVNIRRQVEKLAKFLVWSDGVVKTALVTVSTDLNDAMLEGHELINRIQLFWKMYEDSTSSNTISKAKDFLDLADKLHLKIIESIKAAENAWIKPTGHREEVQRCVDAQLREIQQSRDILQNISDILDETRRQYDDNTEREVLEQLFADHETYKNSLNPPRVEGTCEWFFQDKRFLDWRDSDGSRLLMVLAGPGSGKSVLSRVLVDENLQCATPSIFKDGDKGPTTCTSALAALLHQLLTQDPTGRLIDRAKSAYQQAGKNMSKAPGQLWKLLLDCAEAPEVGEIICLIDALDECQEQERRILIDLLKGFYGDEKRFANIPNPKFLVTSRPYDKIKHPFRALLTLVHHPVYIPFHGSDKIDAISRETHFVIDEKVCQLTGRFTQDVRTKISNRLKDMHDTSYPCLHLVFQIIEDSPTDYSRPSNLESLLRDLPTEVVAAYEKILNKACNSNNRRKMELLFEILLDADEPLCIEAVDHALIIALRETEVESMRAVQEDTWGDSFEQTLGNLTGFLVIASTKNVAISPHVVVCEPNATVAFSHQTVQEFLIHEEFNGGWQGRFQYSQANRTILSVCFRALGKPNVSESFNYYPRRSSPLFEYAALKWTVHYNALNLQDKWIHYEDVVKIISEGPQLKYILRHLTVNGRPSRELHEHFRELGMACCWV</sequence>
<keyword evidence="1" id="KW-0677">Repeat</keyword>
<gene>
    <name evidence="4" type="ORF">CMUS01_12402</name>
</gene>
<dbReference type="Proteomes" id="UP000639643">
    <property type="component" value="Unassembled WGS sequence"/>
</dbReference>
<dbReference type="PANTHER" id="PTHR10039">
    <property type="entry name" value="AMELOGENIN"/>
    <property type="match status" value="1"/>
</dbReference>
<dbReference type="EMBL" id="WIGM01000695">
    <property type="protein sequence ID" value="KAF6815662.1"/>
    <property type="molecule type" value="Genomic_DNA"/>
</dbReference>
<evidence type="ECO:0000256" key="1">
    <source>
        <dbReference type="ARBA" id="ARBA00022737"/>
    </source>
</evidence>
<keyword evidence="5" id="KW-1185">Reference proteome</keyword>
<dbReference type="Gene3D" id="3.40.50.300">
    <property type="entry name" value="P-loop containing nucleotide triphosphate hydrolases"/>
    <property type="match status" value="1"/>
</dbReference>
<dbReference type="InterPro" id="IPR027417">
    <property type="entry name" value="P-loop_NTPase"/>
</dbReference>
<feature type="region of interest" description="Disordered" evidence="2">
    <location>
        <begin position="1"/>
        <end position="71"/>
    </location>
</feature>
<evidence type="ECO:0000313" key="4">
    <source>
        <dbReference type="EMBL" id="KAF6815662.1"/>
    </source>
</evidence>
<dbReference type="Pfam" id="PF24883">
    <property type="entry name" value="NPHP3_N"/>
    <property type="match status" value="1"/>
</dbReference>
<dbReference type="AlphaFoldDB" id="A0A8H6JMK8"/>
<dbReference type="OrthoDB" id="4845674at2759"/>
<reference evidence="4" key="1">
    <citation type="journal article" date="2020" name="Phytopathology">
        <title>Genome Sequence Resources of Colletotrichum truncatum, C. plurivorum, C. musicola, and C. sojae: Four Species Pathogenic to Soybean (Glycine max).</title>
        <authorList>
            <person name="Rogerio F."/>
            <person name="Boufleur T.R."/>
            <person name="Ciampi-Guillardi M."/>
            <person name="Sukno S.A."/>
            <person name="Thon M.R."/>
            <person name="Massola Junior N.S."/>
            <person name="Baroncelli R."/>
        </authorList>
    </citation>
    <scope>NUCLEOTIDE SEQUENCE</scope>
    <source>
        <strain evidence="4">LFN0074</strain>
    </source>
</reference>
<feature type="compositionally biased region" description="Polar residues" evidence="2">
    <location>
        <begin position="32"/>
        <end position="60"/>
    </location>
</feature>
<comment type="caution">
    <text evidence="4">The sequence shown here is derived from an EMBL/GenBank/DDBJ whole genome shotgun (WGS) entry which is preliminary data.</text>
</comment>
<accession>A0A8H6JMK8</accession>
<organism evidence="4 5">
    <name type="scientific">Colletotrichum musicola</name>
    <dbReference type="NCBI Taxonomy" id="2175873"/>
    <lineage>
        <taxon>Eukaryota</taxon>
        <taxon>Fungi</taxon>
        <taxon>Dikarya</taxon>
        <taxon>Ascomycota</taxon>
        <taxon>Pezizomycotina</taxon>
        <taxon>Sordariomycetes</taxon>
        <taxon>Hypocreomycetidae</taxon>
        <taxon>Glomerellales</taxon>
        <taxon>Glomerellaceae</taxon>
        <taxon>Colletotrichum</taxon>
        <taxon>Colletotrichum orchidearum species complex</taxon>
    </lineage>
</organism>
<evidence type="ECO:0000259" key="3">
    <source>
        <dbReference type="Pfam" id="PF24883"/>
    </source>
</evidence>
<protein>
    <submittedName>
        <fullName evidence="4">NACHT and ankyrin domain protein</fullName>
    </submittedName>
</protein>
<evidence type="ECO:0000256" key="2">
    <source>
        <dbReference type="SAM" id="MobiDB-lite"/>
    </source>
</evidence>
<dbReference type="PANTHER" id="PTHR10039:SF5">
    <property type="entry name" value="NACHT DOMAIN-CONTAINING PROTEIN"/>
    <property type="match status" value="1"/>
</dbReference>
<dbReference type="InterPro" id="IPR056884">
    <property type="entry name" value="NPHP3-like_N"/>
</dbReference>
<proteinExistence type="predicted"/>